<sequence>MPGTADLPRGSAATPVPDALTTAGATAGVRAPIPAPTLEALRQADARRARPVVIAVFLAFALPLGMMGGAMPVLLARAGLGAAGLGLLLTLHTGAYIAAATLGGGLARRFDPRPLMGRLLLLQLAAAIAVYLLAPAWALGLAMLLLGAASGLLDLTMNAEGVAVERGLGRPVLTGMHAAASAGGACGALIGGLVSVLAGAAWCALPALVLSLGAVLALRRLGPAPRRAAVATAPVADPGRQDTDIAARAGVGARADAGAAPPVVSGRIPGHGELLRRIAPLGLVLGVSIAAESTAVQWSARFLAAQAADLAWLAGAGGALFAGSQAVLRVFGDRLRTRLGDRRLMLGSLGLAAFGYGVVALAPGFGGALAGFALVGVGTACVVPCGFALAARHGGTASAGGAAALSATALVAGLVRMPTPLALGAVAERWSDAVAFGGVAAALLLAWALARRTLPRVRVAGD</sequence>
<dbReference type="InterPro" id="IPR020846">
    <property type="entry name" value="MFS_dom"/>
</dbReference>
<keyword evidence="3 5" id="KW-1133">Transmembrane helix</keyword>
<organism evidence="7 8">
    <name type="scientific">Pseudaquabacterium rugosum</name>
    <dbReference type="NCBI Taxonomy" id="2984194"/>
    <lineage>
        <taxon>Bacteria</taxon>
        <taxon>Pseudomonadati</taxon>
        <taxon>Pseudomonadota</taxon>
        <taxon>Betaproteobacteria</taxon>
        <taxon>Burkholderiales</taxon>
        <taxon>Sphaerotilaceae</taxon>
        <taxon>Pseudaquabacterium</taxon>
    </lineage>
</organism>
<feature type="domain" description="Major facilitator superfamily (MFS) profile" evidence="6">
    <location>
        <begin position="49"/>
        <end position="458"/>
    </location>
</feature>
<feature type="transmembrane region" description="Helical" evidence="5">
    <location>
        <begin position="196"/>
        <end position="218"/>
    </location>
</feature>
<gene>
    <name evidence="7" type="ORF">AACH11_07420</name>
</gene>
<feature type="transmembrane region" description="Helical" evidence="5">
    <location>
        <begin position="344"/>
        <end position="362"/>
    </location>
</feature>
<protein>
    <submittedName>
        <fullName evidence="7">MFS transporter</fullName>
    </submittedName>
</protein>
<proteinExistence type="predicted"/>
<feature type="transmembrane region" description="Helical" evidence="5">
    <location>
        <begin position="52"/>
        <end position="74"/>
    </location>
</feature>
<keyword evidence="4 5" id="KW-0472">Membrane</keyword>
<evidence type="ECO:0000313" key="7">
    <source>
        <dbReference type="EMBL" id="MEK8025785.1"/>
    </source>
</evidence>
<feature type="transmembrane region" description="Helical" evidence="5">
    <location>
        <begin position="278"/>
        <end position="298"/>
    </location>
</feature>
<accession>A0ABU9B9S4</accession>
<feature type="transmembrane region" description="Helical" evidence="5">
    <location>
        <begin position="433"/>
        <end position="450"/>
    </location>
</feature>
<dbReference type="SUPFAM" id="SSF103473">
    <property type="entry name" value="MFS general substrate transporter"/>
    <property type="match status" value="1"/>
</dbReference>
<feature type="transmembrane region" description="Helical" evidence="5">
    <location>
        <begin position="310"/>
        <end position="332"/>
    </location>
</feature>
<evidence type="ECO:0000256" key="4">
    <source>
        <dbReference type="ARBA" id="ARBA00023136"/>
    </source>
</evidence>
<dbReference type="PROSITE" id="PS50850">
    <property type="entry name" value="MFS"/>
    <property type="match status" value="1"/>
</dbReference>
<dbReference type="Pfam" id="PF07690">
    <property type="entry name" value="MFS_1"/>
    <property type="match status" value="1"/>
</dbReference>
<dbReference type="RefSeq" id="WP_341373557.1">
    <property type="nucleotide sequence ID" value="NZ_JBBUTF010000005.1"/>
</dbReference>
<dbReference type="PANTHER" id="PTHR23514">
    <property type="entry name" value="BYPASS OF STOP CODON PROTEIN 6"/>
    <property type="match status" value="1"/>
</dbReference>
<comment type="caution">
    <text evidence="7">The sequence shown here is derived from an EMBL/GenBank/DDBJ whole genome shotgun (WGS) entry which is preliminary data.</text>
</comment>
<evidence type="ECO:0000256" key="1">
    <source>
        <dbReference type="ARBA" id="ARBA00004141"/>
    </source>
</evidence>
<dbReference type="Proteomes" id="UP001368500">
    <property type="component" value="Unassembled WGS sequence"/>
</dbReference>
<reference evidence="7 8" key="1">
    <citation type="submission" date="2024-04" db="EMBL/GenBank/DDBJ databases">
        <title>Novel species of the genus Ideonella isolated from streams.</title>
        <authorList>
            <person name="Lu H."/>
        </authorList>
    </citation>
    <scope>NUCLEOTIDE SEQUENCE [LARGE SCALE GENOMIC DNA]</scope>
    <source>
        <strain evidence="7 8">BYS139W</strain>
    </source>
</reference>
<dbReference type="InterPro" id="IPR011701">
    <property type="entry name" value="MFS"/>
</dbReference>
<evidence type="ECO:0000256" key="5">
    <source>
        <dbReference type="SAM" id="Phobius"/>
    </source>
</evidence>
<evidence type="ECO:0000313" key="8">
    <source>
        <dbReference type="Proteomes" id="UP001368500"/>
    </source>
</evidence>
<feature type="transmembrane region" description="Helical" evidence="5">
    <location>
        <begin position="115"/>
        <end position="134"/>
    </location>
</feature>
<comment type="subcellular location">
    <subcellularLocation>
        <location evidence="1">Membrane</location>
        <topology evidence="1">Multi-pass membrane protein</topology>
    </subcellularLocation>
</comment>
<name>A0ABU9B9S4_9BURK</name>
<evidence type="ECO:0000256" key="2">
    <source>
        <dbReference type="ARBA" id="ARBA00022692"/>
    </source>
</evidence>
<evidence type="ECO:0000256" key="3">
    <source>
        <dbReference type="ARBA" id="ARBA00022989"/>
    </source>
</evidence>
<feature type="transmembrane region" description="Helical" evidence="5">
    <location>
        <begin position="402"/>
        <end position="427"/>
    </location>
</feature>
<dbReference type="PANTHER" id="PTHR23514:SF13">
    <property type="entry name" value="INNER MEMBRANE PROTEIN YBJJ"/>
    <property type="match status" value="1"/>
</dbReference>
<dbReference type="InterPro" id="IPR036259">
    <property type="entry name" value="MFS_trans_sf"/>
</dbReference>
<keyword evidence="8" id="KW-1185">Reference proteome</keyword>
<feature type="transmembrane region" description="Helical" evidence="5">
    <location>
        <begin position="368"/>
        <end position="390"/>
    </location>
</feature>
<evidence type="ECO:0000259" key="6">
    <source>
        <dbReference type="PROSITE" id="PS50850"/>
    </source>
</evidence>
<dbReference type="Gene3D" id="1.20.1250.20">
    <property type="entry name" value="MFS general substrate transporter like domains"/>
    <property type="match status" value="1"/>
</dbReference>
<dbReference type="EMBL" id="JBBUTF010000005">
    <property type="protein sequence ID" value="MEK8025785.1"/>
    <property type="molecule type" value="Genomic_DNA"/>
</dbReference>
<keyword evidence="2 5" id="KW-0812">Transmembrane</keyword>
<feature type="transmembrane region" description="Helical" evidence="5">
    <location>
        <begin position="80"/>
        <end position="103"/>
    </location>
</feature>
<dbReference type="InterPro" id="IPR051788">
    <property type="entry name" value="MFS_Transporter"/>
</dbReference>